<reference evidence="7" key="1">
    <citation type="journal article" date="2019" name="Int. J. Syst. Evol. Microbiol.">
        <title>The Global Catalogue of Microorganisms (GCM) 10K type strain sequencing project: providing services to taxonomists for standard genome sequencing and annotation.</title>
        <authorList>
            <consortium name="The Broad Institute Genomics Platform"/>
            <consortium name="The Broad Institute Genome Sequencing Center for Infectious Disease"/>
            <person name="Wu L."/>
            <person name="Ma J."/>
        </authorList>
    </citation>
    <scope>NUCLEOTIDE SEQUENCE [LARGE SCALE GENOMIC DNA]</scope>
    <source>
        <strain evidence="7">CGMCC 1.6784</strain>
    </source>
</reference>
<feature type="transmembrane region" description="Helical" evidence="5">
    <location>
        <begin position="6"/>
        <end position="25"/>
    </location>
</feature>
<feature type="transmembrane region" description="Helical" evidence="5">
    <location>
        <begin position="112"/>
        <end position="130"/>
    </location>
</feature>
<dbReference type="PANTHER" id="PTHR35371">
    <property type="entry name" value="INNER MEMBRANE PROTEIN"/>
    <property type="match status" value="1"/>
</dbReference>
<comment type="caution">
    <text evidence="6">The sequence shown here is derived from an EMBL/GenBank/DDBJ whole genome shotgun (WGS) entry which is preliminary data.</text>
</comment>
<organism evidence="6 7">
    <name type="scientific">Novosphingobium indicum</name>
    <dbReference type="NCBI Taxonomy" id="462949"/>
    <lineage>
        <taxon>Bacteria</taxon>
        <taxon>Pseudomonadati</taxon>
        <taxon>Pseudomonadota</taxon>
        <taxon>Alphaproteobacteria</taxon>
        <taxon>Sphingomonadales</taxon>
        <taxon>Sphingomonadaceae</taxon>
        <taxon>Novosphingobium</taxon>
    </lineage>
</organism>
<keyword evidence="4 5" id="KW-0472">Membrane</keyword>
<dbReference type="SUPFAM" id="SSF161084">
    <property type="entry name" value="MAPEG domain-like"/>
    <property type="match status" value="1"/>
</dbReference>
<comment type="subcellular location">
    <subcellularLocation>
        <location evidence="1">Membrane</location>
    </subcellularLocation>
</comment>
<evidence type="ECO:0000256" key="2">
    <source>
        <dbReference type="ARBA" id="ARBA00022692"/>
    </source>
</evidence>
<dbReference type="Gene3D" id="1.20.120.550">
    <property type="entry name" value="Membrane associated eicosanoid/glutathione metabolism-like domain"/>
    <property type="match status" value="1"/>
</dbReference>
<dbReference type="Pfam" id="PF01124">
    <property type="entry name" value="MAPEG"/>
    <property type="match status" value="1"/>
</dbReference>
<sequence>MSQEILVLAWGAVLLIVQIFLAGHLKTKQYGADWNIGARDEPMPPLEPVPARAKRAQDNMMETFPVAIVAMLGVAVAGRSSDTTVVGAWLWLAMRVAYVPVYLLGIKGLRTIIFLVSLIGLLMVLVPMLGG</sequence>
<protein>
    <submittedName>
        <fullName evidence="6">Membrane protein</fullName>
    </submittedName>
</protein>
<accession>A0ABQ2JYW4</accession>
<proteinExistence type="predicted"/>
<evidence type="ECO:0000256" key="5">
    <source>
        <dbReference type="SAM" id="Phobius"/>
    </source>
</evidence>
<evidence type="ECO:0000256" key="3">
    <source>
        <dbReference type="ARBA" id="ARBA00022989"/>
    </source>
</evidence>
<feature type="transmembrane region" description="Helical" evidence="5">
    <location>
        <begin position="86"/>
        <end position="105"/>
    </location>
</feature>
<keyword evidence="2 5" id="KW-0812">Transmembrane</keyword>
<dbReference type="EMBL" id="BMLK01000019">
    <property type="protein sequence ID" value="GGN57205.1"/>
    <property type="molecule type" value="Genomic_DNA"/>
</dbReference>
<evidence type="ECO:0000256" key="1">
    <source>
        <dbReference type="ARBA" id="ARBA00004370"/>
    </source>
</evidence>
<dbReference type="InterPro" id="IPR001129">
    <property type="entry name" value="Membr-assoc_MAPEG"/>
</dbReference>
<dbReference type="Proteomes" id="UP000605099">
    <property type="component" value="Unassembled WGS sequence"/>
</dbReference>
<dbReference type="InterPro" id="IPR023352">
    <property type="entry name" value="MAPEG-like_dom_sf"/>
</dbReference>
<gene>
    <name evidence="6" type="ORF">GCM10011349_35530</name>
</gene>
<keyword evidence="3 5" id="KW-1133">Transmembrane helix</keyword>
<name>A0ABQ2JYW4_9SPHN</name>
<dbReference type="RefSeq" id="WP_188821766.1">
    <property type="nucleotide sequence ID" value="NZ_BMLK01000019.1"/>
</dbReference>
<dbReference type="PANTHER" id="PTHR35371:SF1">
    <property type="entry name" value="BLR7753 PROTEIN"/>
    <property type="match status" value="1"/>
</dbReference>
<keyword evidence="7" id="KW-1185">Reference proteome</keyword>
<evidence type="ECO:0000256" key="4">
    <source>
        <dbReference type="ARBA" id="ARBA00023136"/>
    </source>
</evidence>
<evidence type="ECO:0000313" key="6">
    <source>
        <dbReference type="EMBL" id="GGN57205.1"/>
    </source>
</evidence>
<evidence type="ECO:0000313" key="7">
    <source>
        <dbReference type="Proteomes" id="UP000605099"/>
    </source>
</evidence>